<dbReference type="Proteomes" id="UP000677244">
    <property type="component" value="Unassembled WGS sequence"/>
</dbReference>
<dbReference type="PANTHER" id="PTHR46844:SF1">
    <property type="entry name" value="SLR5058 PROTEIN"/>
    <property type="match status" value="1"/>
</dbReference>
<evidence type="ECO:0000259" key="1">
    <source>
        <dbReference type="PROSITE" id="PS50837"/>
    </source>
</evidence>
<reference evidence="2 3" key="1">
    <citation type="submission" date="2021-03" db="EMBL/GenBank/DDBJ databases">
        <title>Assistant Professor.</title>
        <authorList>
            <person name="Huq M.A."/>
        </authorList>
    </citation>
    <scope>NUCLEOTIDE SEQUENCE [LARGE SCALE GENOMIC DNA]</scope>
    <source>
        <strain evidence="2 3">MAH-29</strain>
    </source>
</reference>
<evidence type="ECO:0000313" key="2">
    <source>
        <dbReference type="EMBL" id="MBO9202084.1"/>
    </source>
</evidence>
<keyword evidence="3" id="KW-1185">Reference proteome</keyword>
<dbReference type="EMBL" id="JAGHKO010000004">
    <property type="protein sequence ID" value="MBO9202084.1"/>
    <property type="molecule type" value="Genomic_DNA"/>
</dbReference>
<dbReference type="PROSITE" id="PS50837">
    <property type="entry name" value="NACHT"/>
    <property type="match status" value="1"/>
</dbReference>
<dbReference type="InterPro" id="IPR027417">
    <property type="entry name" value="P-loop_NTPase"/>
</dbReference>
<evidence type="ECO:0000313" key="3">
    <source>
        <dbReference type="Proteomes" id="UP000677244"/>
    </source>
</evidence>
<comment type="caution">
    <text evidence="2">The sequence shown here is derived from an EMBL/GenBank/DDBJ whole genome shotgun (WGS) entry which is preliminary data.</text>
</comment>
<dbReference type="InterPro" id="IPR007111">
    <property type="entry name" value="NACHT_NTPase"/>
</dbReference>
<name>A0ABS3YVX7_9BACT</name>
<accession>A0ABS3YVX7</accession>
<proteinExistence type="predicted"/>
<dbReference type="Gene3D" id="3.40.50.300">
    <property type="entry name" value="P-loop containing nucleotide triphosphate hydrolases"/>
    <property type="match status" value="1"/>
</dbReference>
<dbReference type="RefSeq" id="WP_209140135.1">
    <property type="nucleotide sequence ID" value="NZ_JAGHKO010000004.1"/>
</dbReference>
<dbReference type="SUPFAM" id="SSF52540">
    <property type="entry name" value="P-loop containing nucleoside triphosphate hydrolases"/>
    <property type="match status" value="1"/>
</dbReference>
<sequence length="546" mass="63683">MKQKILIAHARGEDTLAEQLAAPLIKEGYEAVHIGTIAISESIIEELSKCLTEKTPVLFCATYKAVASKWARHLVNAARNIPGVRVFALQMDEEVYMEQLILDEKYGKYWENPTYTMNELKEALRKYYPIDGSTNSGIIMQAALNNYYAEIRKRYQRLDLDSLTPRQKSDYLEVQLRSVYVEQHVRDNPPPVDFPPEILERLQKNNEFEQGELPEDIALEDVKRVSDVYYKKPPRPVLDILSDVVNQHVVILGDPGSGKSTLTRFIILSLIDVTQDSKIGNAFPDYLPLLIELKSYIDLIKKNDKYKNFIDYFEYLKQSEGYYFEKEILHTYLKTTGKAIVIFDGLDEIFEPQERDQVCRHIDNFKETYPGARIIVTSRIVGFRRRILTDTGFRIFTLQDLDEPQIKEFVEKWFSIALYDRKEEFTAERCNLIMAAVKDSTSIRQLAGNPMLLTIMSILSKNQELPRERWKLYDHAAQVLIEIWDVNKYLEVHKLKSNHIDEEDKREMLQKIAFKMQIGKGVAAGNYIIEKELQNEFEKYIIERYQ</sequence>
<gene>
    <name evidence="2" type="ORF">J7I42_17500</name>
</gene>
<organism evidence="2 3">
    <name type="scientific">Niastella soli</name>
    <dbReference type="NCBI Taxonomy" id="2821487"/>
    <lineage>
        <taxon>Bacteria</taxon>
        <taxon>Pseudomonadati</taxon>
        <taxon>Bacteroidota</taxon>
        <taxon>Chitinophagia</taxon>
        <taxon>Chitinophagales</taxon>
        <taxon>Chitinophagaceae</taxon>
        <taxon>Niastella</taxon>
    </lineage>
</organism>
<feature type="domain" description="NACHT" evidence="1">
    <location>
        <begin position="247"/>
        <end position="379"/>
    </location>
</feature>
<dbReference type="PANTHER" id="PTHR46844">
    <property type="entry name" value="SLR5058 PROTEIN"/>
    <property type="match status" value="1"/>
</dbReference>
<dbReference type="CDD" id="cd00267">
    <property type="entry name" value="ABC_ATPase"/>
    <property type="match status" value="1"/>
</dbReference>
<protein>
    <recommendedName>
        <fullName evidence="1">NACHT domain-containing protein</fullName>
    </recommendedName>
</protein>